<proteinExistence type="predicted"/>
<sequence length="58" mass="6096">MAAMKPRTGGGPMEAVVENRKIVMRIPSDGGGRLVVEMTHEEASELGELLSQAAESGN</sequence>
<name>A0A0N8W0C4_9CORY</name>
<comment type="caution">
    <text evidence="1">The sequence shown here is derived from an EMBL/GenBank/DDBJ whole genome shotgun (WGS) entry which is preliminary data.</text>
</comment>
<dbReference type="AlphaFoldDB" id="A0A0N8W0C4"/>
<dbReference type="Pfam" id="PF11314">
    <property type="entry name" value="DUF3117"/>
    <property type="match status" value="1"/>
</dbReference>
<evidence type="ECO:0000313" key="2">
    <source>
        <dbReference type="Proteomes" id="UP000050488"/>
    </source>
</evidence>
<dbReference type="InterPro" id="IPR021465">
    <property type="entry name" value="DUF3117"/>
</dbReference>
<dbReference type="STRING" id="1544413.Clow_01225"/>
<dbReference type="Proteomes" id="UP000050488">
    <property type="component" value="Unassembled WGS sequence"/>
</dbReference>
<accession>A0A0N8W0C4</accession>
<evidence type="ECO:0000313" key="1">
    <source>
        <dbReference type="EMBL" id="KQB86306.1"/>
    </source>
</evidence>
<evidence type="ECO:0008006" key="3">
    <source>
        <dbReference type="Google" id="ProtNLM"/>
    </source>
</evidence>
<dbReference type="PATRIC" id="fig|1544413.3.peg.1234"/>
<gene>
    <name evidence="1" type="ORF">Clow_01225</name>
</gene>
<organism evidence="1 2">
    <name type="scientific">Corynebacterium lowii</name>
    <dbReference type="NCBI Taxonomy" id="1544413"/>
    <lineage>
        <taxon>Bacteria</taxon>
        <taxon>Bacillati</taxon>
        <taxon>Actinomycetota</taxon>
        <taxon>Actinomycetes</taxon>
        <taxon>Mycobacteriales</taxon>
        <taxon>Corynebacteriaceae</taxon>
        <taxon>Corynebacterium</taxon>
    </lineage>
</organism>
<keyword evidence="2" id="KW-1185">Reference proteome</keyword>
<reference evidence="1 2" key="1">
    <citation type="submission" date="2015-10" db="EMBL/GenBank/DDBJ databases">
        <title>Corynebacteirum lowii and Corynebacterium oculi species nova, derived from human clinical disease and and emended description of Corynebacterium mastiditis.</title>
        <authorList>
            <person name="Bernard K."/>
            <person name="Pacheco A.L."/>
            <person name="Mcdougall C."/>
            <person name="Burtx T."/>
            <person name="Weibe D."/>
            <person name="Tyler S."/>
            <person name="Olson A.B."/>
            <person name="Cnockaert M."/>
            <person name="Eguchi H."/>
            <person name="Kuwahara T."/>
            <person name="Nakayama-Imaohji H."/>
            <person name="Boudewijins M."/>
            <person name="Van Hoecke F."/>
            <person name="Bernier A.-M."/>
            <person name="Vandamme P."/>
        </authorList>
    </citation>
    <scope>NUCLEOTIDE SEQUENCE [LARGE SCALE GENOMIC DNA]</scope>
    <source>
        <strain evidence="1 2">NML 130206</strain>
    </source>
</reference>
<protein>
    <recommendedName>
        <fullName evidence="3">DUF3117 domain-containing protein</fullName>
    </recommendedName>
</protein>
<dbReference type="EMBL" id="LKEV01000003">
    <property type="protein sequence ID" value="KQB86306.1"/>
    <property type="molecule type" value="Genomic_DNA"/>
</dbReference>
<dbReference type="RefSeq" id="WP_069724582.1">
    <property type="nucleotide sequence ID" value="NZ_JAUSQY010000001.1"/>
</dbReference>
<dbReference type="OrthoDB" id="8481103at2"/>